<dbReference type="InterPro" id="IPR003663">
    <property type="entry name" value="Sugar/inositol_transpt"/>
</dbReference>
<feature type="transmembrane region" description="Helical" evidence="8">
    <location>
        <begin position="81"/>
        <end position="101"/>
    </location>
</feature>
<gene>
    <name evidence="10" type="ORF">DASC09_005580</name>
</gene>
<evidence type="ECO:0000256" key="4">
    <source>
        <dbReference type="ARBA" id="ARBA00022692"/>
    </source>
</evidence>
<keyword evidence="6 8" id="KW-0472">Membrane</keyword>
<protein>
    <recommendedName>
        <fullName evidence="9">Major facilitator superfamily (MFS) profile domain-containing protein</fullName>
    </recommendedName>
</protein>
<accession>A0AAV5QEQ6</accession>
<evidence type="ECO:0000256" key="3">
    <source>
        <dbReference type="ARBA" id="ARBA00022448"/>
    </source>
</evidence>
<evidence type="ECO:0000313" key="10">
    <source>
        <dbReference type="EMBL" id="GMM33233.1"/>
    </source>
</evidence>
<comment type="similarity">
    <text evidence="2 7">Belongs to the major facilitator superfamily. Sugar transporter (TC 2.A.1.1) family.</text>
</comment>
<keyword evidence="5 8" id="KW-1133">Transmembrane helix</keyword>
<keyword evidence="4 8" id="KW-0812">Transmembrane</keyword>
<name>A0AAV5QEQ6_9ASCO</name>
<evidence type="ECO:0000256" key="6">
    <source>
        <dbReference type="ARBA" id="ARBA00023136"/>
    </source>
</evidence>
<reference evidence="10 11" key="1">
    <citation type="journal article" date="2023" name="Elife">
        <title>Identification of key yeast species and microbe-microbe interactions impacting larval growth of Drosophila in the wild.</title>
        <authorList>
            <person name="Mure A."/>
            <person name="Sugiura Y."/>
            <person name="Maeda R."/>
            <person name="Honda K."/>
            <person name="Sakurai N."/>
            <person name="Takahashi Y."/>
            <person name="Watada M."/>
            <person name="Katoh T."/>
            <person name="Gotoh A."/>
            <person name="Gotoh Y."/>
            <person name="Taniguchi I."/>
            <person name="Nakamura K."/>
            <person name="Hayashi T."/>
            <person name="Katayama T."/>
            <person name="Uemura T."/>
            <person name="Hattori Y."/>
        </authorList>
    </citation>
    <scope>NUCLEOTIDE SEQUENCE [LARGE SCALE GENOMIC DNA]</scope>
    <source>
        <strain evidence="10 11">SC-9</strain>
    </source>
</reference>
<organism evidence="10 11">
    <name type="scientific">Saccharomycopsis crataegensis</name>
    <dbReference type="NCBI Taxonomy" id="43959"/>
    <lineage>
        <taxon>Eukaryota</taxon>
        <taxon>Fungi</taxon>
        <taxon>Dikarya</taxon>
        <taxon>Ascomycota</taxon>
        <taxon>Saccharomycotina</taxon>
        <taxon>Saccharomycetes</taxon>
        <taxon>Saccharomycopsidaceae</taxon>
        <taxon>Saccharomycopsis</taxon>
    </lineage>
</organism>
<dbReference type="InterPro" id="IPR050360">
    <property type="entry name" value="MFS_Sugar_Transporters"/>
</dbReference>
<dbReference type="InterPro" id="IPR020846">
    <property type="entry name" value="MFS_dom"/>
</dbReference>
<keyword evidence="3 7" id="KW-0813">Transport</keyword>
<dbReference type="SUPFAM" id="SSF103473">
    <property type="entry name" value="MFS general substrate transporter"/>
    <property type="match status" value="1"/>
</dbReference>
<dbReference type="PROSITE" id="PS50850">
    <property type="entry name" value="MFS"/>
    <property type="match status" value="1"/>
</dbReference>
<dbReference type="Pfam" id="PF00083">
    <property type="entry name" value="Sugar_tr"/>
    <property type="match status" value="1"/>
</dbReference>
<proteinExistence type="inferred from homology"/>
<evidence type="ECO:0000256" key="1">
    <source>
        <dbReference type="ARBA" id="ARBA00004141"/>
    </source>
</evidence>
<dbReference type="GeneID" id="90071212"/>
<keyword evidence="11" id="KW-1185">Reference proteome</keyword>
<evidence type="ECO:0000256" key="5">
    <source>
        <dbReference type="ARBA" id="ARBA00022989"/>
    </source>
</evidence>
<evidence type="ECO:0000256" key="7">
    <source>
        <dbReference type="RuleBase" id="RU003346"/>
    </source>
</evidence>
<feature type="transmembrane region" description="Helical" evidence="8">
    <location>
        <begin position="389"/>
        <end position="413"/>
    </location>
</feature>
<dbReference type="InterPro" id="IPR005829">
    <property type="entry name" value="Sugar_transporter_CS"/>
</dbReference>
<dbReference type="InterPro" id="IPR005828">
    <property type="entry name" value="MFS_sugar_transport-like"/>
</dbReference>
<feature type="transmembrane region" description="Helical" evidence="8">
    <location>
        <begin position="12"/>
        <end position="35"/>
    </location>
</feature>
<dbReference type="PANTHER" id="PTHR48022:SF11">
    <property type="entry name" value="MONOSACCHARIDE TRANSPORTER (HXT8), PUTATIVE (AFU_ORTHOLOGUE AFUA_2G08120)-RELATED"/>
    <property type="match status" value="1"/>
</dbReference>
<comment type="subcellular location">
    <subcellularLocation>
        <location evidence="1">Membrane</location>
        <topology evidence="1">Multi-pass membrane protein</topology>
    </subcellularLocation>
</comment>
<feature type="transmembrane region" description="Helical" evidence="8">
    <location>
        <begin position="139"/>
        <end position="165"/>
    </location>
</feature>
<dbReference type="RefSeq" id="XP_064850233.1">
    <property type="nucleotide sequence ID" value="XM_064994161.1"/>
</dbReference>
<feature type="transmembrane region" description="Helical" evidence="8">
    <location>
        <begin position="318"/>
        <end position="342"/>
    </location>
</feature>
<evidence type="ECO:0000256" key="2">
    <source>
        <dbReference type="ARBA" id="ARBA00010992"/>
    </source>
</evidence>
<dbReference type="EMBL" id="BTFZ01000001">
    <property type="protein sequence ID" value="GMM33233.1"/>
    <property type="molecule type" value="Genomic_DNA"/>
</dbReference>
<feature type="transmembrane region" description="Helical" evidence="8">
    <location>
        <begin position="354"/>
        <end position="377"/>
    </location>
</feature>
<dbReference type="GO" id="GO:0005351">
    <property type="term" value="F:carbohydrate:proton symporter activity"/>
    <property type="evidence" value="ECO:0007669"/>
    <property type="project" value="TreeGrafter"/>
</dbReference>
<dbReference type="PROSITE" id="PS00217">
    <property type="entry name" value="SUGAR_TRANSPORT_2"/>
    <property type="match status" value="1"/>
</dbReference>
<comment type="caution">
    <text evidence="10">The sequence shown here is derived from an EMBL/GenBank/DDBJ whole genome shotgun (WGS) entry which is preliminary data.</text>
</comment>
<dbReference type="PRINTS" id="PR00171">
    <property type="entry name" value="SUGRTRNSPORT"/>
</dbReference>
<feature type="transmembrane region" description="Helical" evidence="8">
    <location>
        <begin position="291"/>
        <end position="311"/>
    </location>
</feature>
<dbReference type="Gene3D" id="1.20.1250.20">
    <property type="entry name" value="MFS general substrate transporter like domains"/>
    <property type="match status" value="1"/>
</dbReference>
<evidence type="ECO:0000256" key="8">
    <source>
        <dbReference type="SAM" id="Phobius"/>
    </source>
</evidence>
<dbReference type="NCBIfam" id="TIGR00879">
    <property type="entry name" value="SP"/>
    <property type="match status" value="1"/>
</dbReference>
<dbReference type="PROSITE" id="PS00216">
    <property type="entry name" value="SUGAR_TRANSPORT_1"/>
    <property type="match status" value="2"/>
</dbReference>
<feature type="transmembrane region" description="Helical" evidence="8">
    <location>
        <begin position="253"/>
        <end position="271"/>
    </location>
</feature>
<feature type="transmembrane region" description="Helical" evidence="8">
    <location>
        <begin position="419"/>
        <end position="438"/>
    </location>
</feature>
<dbReference type="InterPro" id="IPR036259">
    <property type="entry name" value="MFS_trans_sf"/>
</dbReference>
<dbReference type="GO" id="GO:0016020">
    <property type="term" value="C:membrane"/>
    <property type="evidence" value="ECO:0007669"/>
    <property type="project" value="UniProtKB-SubCell"/>
</dbReference>
<feature type="transmembrane region" description="Helical" evidence="8">
    <location>
        <begin position="107"/>
        <end position="127"/>
    </location>
</feature>
<feature type="domain" description="Major facilitator superfamily (MFS) profile" evidence="9">
    <location>
        <begin position="12"/>
        <end position="442"/>
    </location>
</feature>
<dbReference type="AlphaFoldDB" id="A0AAV5QEQ6"/>
<evidence type="ECO:0000313" key="11">
    <source>
        <dbReference type="Proteomes" id="UP001360560"/>
    </source>
</evidence>
<feature type="transmembrane region" description="Helical" evidence="8">
    <location>
        <begin position="171"/>
        <end position="192"/>
    </location>
</feature>
<dbReference type="PANTHER" id="PTHR48022">
    <property type="entry name" value="PLASTIDIC GLUCOSE TRANSPORTER 4"/>
    <property type="match status" value="1"/>
</dbReference>
<evidence type="ECO:0000259" key="9">
    <source>
        <dbReference type="PROSITE" id="PS50850"/>
    </source>
</evidence>
<dbReference type="Proteomes" id="UP001360560">
    <property type="component" value="Unassembled WGS sequence"/>
</dbReference>
<feature type="transmembrane region" description="Helical" evidence="8">
    <location>
        <begin position="55"/>
        <end position="74"/>
    </location>
</feature>
<sequence length="494" mass="54025">MFPKVSKATLKVIIAACFGSISYGYVSGVGGTIIAQPTFIDYFNYDSSASIADTFNGLLSGGGLIGVFIGGTLSESYGRRFAIWCGSLIGVIGATLMTASVDIPMLYVSRIILGMSIGMLVMLIPLYQTEVAPTEGRGLLVCMHGVLILIGYCMAFWINVGVYFLKTEGSWRIPAGIQILWPIALAISLFFLPESPRWLIEHGEIEKARKIMMELEPEMTNEEFDLLHHQISIENQKSSWLSILTTKSYRRRLYVGLSVMIGGQATGTLVVTNYGPTLYAALGFNNLNQLLISSGYITCGVLSNLASAFLSDVAGRKTLMIVGIFGSGIIAMSFETIMVALYGGSDNKSGNAAAVFFMFFHILIYGGCVDANTYVYVNEIWPTHIRSKGAALCTSGLFIGILAFTTGVTTAINTIHWKFFIVFICLSTVFLVIAWFFFPETKNVSLEEVGRLFGDYPLEDDNQVNAIDGKSLEKSLKETHNILVKEEKSIEQSV</sequence>